<reference evidence="1" key="1">
    <citation type="submission" date="2021-06" db="EMBL/GenBank/DDBJ databases">
        <authorList>
            <person name="Kallberg Y."/>
            <person name="Tangrot J."/>
            <person name="Rosling A."/>
        </authorList>
    </citation>
    <scope>NUCLEOTIDE SEQUENCE</scope>
    <source>
        <strain evidence="1">IL203A</strain>
    </source>
</reference>
<sequence>MDSSKQIIQLLQKHAEGYFKSAKCLGYCSNKWCYECGLLSKNEAFNKRNHEY</sequence>
<evidence type="ECO:0000313" key="1">
    <source>
        <dbReference type="EMBL" id="CAG8686666.1"/>
    </source>
</evidence>
<keyword evidence="2" id="KW-1185">Reference proteome</keyword>
<gene>
    <name evidence="1" type="ORF">DHETER_LOCUS10988</name>
</gene>
<protein>
    <submittedName>
        <fullName evidence="1">5506_t:CDS:1</fullName>
    </submittedName>
</protein>
<proteinExistence type="predicted"/>
<comment type="caution">
    <text evidence="1">The sequence shown here is derived from an EMBL/GenBank/DDBJ whole genome shotgun (WGS) entry which is preliminary data.</text>
</comment>
<organism evidence="1 2">
    <name type="scientific">Dentiscutata heterogama</name>
    <dbReference type="NCBI Taxonomy" id="1316150"/>
    <lineage>
        <taxon>Eukaryota</taxon>
        <taxon>Fungi</taxon>
        <taxon>Fungi incertae sedis</taxon>
        <taxon>Mucoromycota</taxon>
        <taxon>Glomeromycotina</taxon>
        <taxon>Glomeromycetes</taxon>
        <taxon>Diversisporales</taxon>
        <taxon>Gigasporaceae</taxon>
        <taxon>Dentiscutata</taxon>
    </lineage>
</organism>
<evidence type="ECO:0000313" key="2">
    <source>
        <dbReference type="Proteomes" id="UP000789702"/>
    </source>
</evidence>
<dbReference type="EMBL" id="CAJVPU010022812">
    <property type="protein sequence ID" value="CAG8686666.1"/>
    <property type="molecule type" value="Genomic_DNA"/>
</dbReference>
<name>A0ACA9P1R3_9GLOM</name>
<dbReference type="Proteomes" id="UP000789702">
    <property type="component" value="Unassembled WGS sequence"/>
</dbReference>
<accession>A0ACA9P1R3</accession>